<dbReference type="Proteomes" id="UP000266841">
    <property type="component" value="Unassembled WGS sequence"/>
</dbReference>
<name>K0RFY7_THAOC</name>
<evidence type="ECO:0000313" key="1">
    <source>
        <dbReference type="EMBL" id="EJK45502.1"/>
    </source>
</evidence>
<organism evidence="1 2">
    <name type="scientific">Thalassiosira oceanica</name>
    <name type="common">Marine diatom</name>
    <dbReference type="NCBI Taxonomy" id="159749"/>
    <lineage>
        <taxon>Eukaryota</taxon>
        <taxon>Sar</taxon>
        <taxon>Stramenopiles</taxon>
        <taxon>Ochrophyta</taxon>
        <taxon>Bacillariophyta</taxon>
        <taxon>Coscinodiscophyceae</taxon>
        <taxon>Thalassiosirophycidae</taxon>
        <taxon>Thalassiosirales</taxon>
        <taxon>Thalassiosiraceae</taxon>
        <taxon>Thalassiosira</taxon>
    </lineage>
</organism>
<dbReference type="EMBL" id="AGNL01048467">
    <property type="protein sequence ID" value="EJK45502.1"/>
    <property type="molecule type" value="Genomic_DNA"/>
</dbReference>
<accession>K0RFY7</accession>
<sequence length="243" mass="27716">MTLPHVYRRPTRATAAATCNHGKLRGGRMGGIFAHLRHVSLLGWARRADARPALSDAPIRGLRSHILHIGLQGHRRGILAGWPCALRGGLQRRQEDRQAAAPCEVRRRFGEKRVWYAVQPRVLRLDDGHFRVTLYHEEPTLVSRQSALSWTTARHHKEWGPSEPRVYHSSNIHTFPHDGRDRSLDRDRCRVFLLSCAFEIPHIGASLRRNNTGSCSWNIMVQNVRDQYRSEVDRLAGLGDGRV</sequence>
<proteinExistence type="predicted"/>
<reference evidence="1 2" key="1">
    <citation type="journal article" date="2012" name="Genome Biol.">
        <title>Genome and low-iron response of an oceanic diatom adapted to chronic iron limitation.</title>
        <authorList>
            <person name="Lommer M."/>
            <person name="Specht M."/>
            <person name="Roy A.S."/>
            <person name="Kraemer L."/>
            <person name="Andreson R."/>
            <person name="Gutowska M.A."/>
            <person name="Wolf J."/>
            <person name="Bergner S.V."/>
            <person name="Schilhabel M.B."/>
            <person name="Klostermeier U.C."/>
            <person name="Beiko R.G."/>
            <person name="Rosenstiel P."/>
            <person name="Hippler M."/>
            <person name="Laroche J."/>
        </authorList>
    </citation>
    <scope>NUCLEOTIDE SEQUENCE [LARGE SCALE GENOMIC DNA]</scope>
    <source>
        <strain evidence="1 2">CCMP1005</strain>
    </source>
</reference>
<gene>
    <name evidence="1" type="ORF">THAOC_35882</name>
</gene>
<comment type="caution">
    <text evidence="1">The sequence shown here is derived from an EMBL/GenBank/DDBJ whole genome shotgun (WGS) entry which is preliminary data.</text>
</comment>
<evidence type="ECO:0000313" key="2">
    <source>
        <dbReference type="Proteomes" id="UP000266841"/>
    </source>
</evidence>
<keyword evidence="2" id="KW-1185">Reference proteome</keyword>
<dbReference type="AlphaFoldDB" id="K0RFY7"/>
<protein>
    <submittedName>
        <fullName evidence="1">Uncharacterized protein</fullName>
    </submittedName>
</protein>